<gene>
    <name evidence="1" type="primary">orf203</name>
</gene>
<sequence>MTYIVYYLFSNIKKKKLKFLCCDICFETLPNTVTGLPNFVSIASRNLNEMN</sequence>
<reference evidence="1" key="1">
    <citation type="submission" date="2017-05" db="EMBL/GenBank/DDBJ databases">
        <title>Plastid comparative genomics reveals ancient divergence between Glaucophyte genera.</title>
        <authorList>
            <person name="Figueroa-Martinez F.J."/>
            <person name="Jackson C."/>
            <person name="Reyes-Prieto A."/>
        </authorList>
    </citation>
    <scope>NUCLEOTIDE SEQUENCE</scope>
    <source>
        <strain evidence="1">SAG 46.84</strain>
    </source>
</reference>
<protein>
    <submittedName>
        <fullName evidence="1">Uncharacterized protein</fullName>
    </submittedName>
</protein>
<organism evidence="1">
    <name type="scientific">Gloeochaete wittrockiana</name>
    <dbReference type="NCBI Taxonomy" id="38269"/>
    <lineage>
        <taxon>Eukaryota</taxon>
        <taxon>Glaucocystophyceae</taxon>
        <taxon>Gloeochaetales</taxon>
        <taxon>Gloeochaetaceae</taxon>
        <taxon>Gloeochaete</taxon>
    </lineage>
</organism>
<accession>A0A3G1IVZ8</accession>
<geneLocation type="plastid" evidence="1"/>
<dbReference type="AlphaFoldDB" id="A0A3G1IVZ8"/>
<name>A0A3G1IVZ8_9EUKA</name>
<dbReference type="GeneID" id="38572615"/>
<dbReference type="RefSeq" id="YP_009546150.1">
    <property type="nucleotide sequence ID" value="NC_040153.1"/>
</dbReference>
<keyword evidence="1" id="KW-0934">Plastid</keyword>
<evidence type="ECO:0000313" key="1">
    <source>
        <dbReference type="EMBL" id="ASQ40211.1"/>
    </source>
</evidence>
<dbReference type="EMBL" id="MF167426">
    <property type="protein sequence ID" value="ASQ40211.1"/>
    <property type="molecule type" value="Genomic_DNA"/>
</dbReference>
<proteinExistence type="predicted"/>